<sequence>MQEIEQTHTEASEFKNHQLPLARIKKIMKSDEDVRMISAEAPVLFAKACEMFILELTLRAWNHAEENKRRTLQRSDVAAAITRTDIFDFLVDIVPREDVKQEGETSSLPVGPNPALSNMPRPSVGAPLPTPGMSAAPNAMGQMFFPFPPGLPNLPIDPLMFQQQQQHFLNSIQQGGGQGWPAGMMPQPAMNADGSLAHQHQGAPGASNHKQK</sequence>
<dbReference type="InterPro" id="IPR009072">
    <property type="entry name" value="Histone-fold"/>
</dbReference>
<accession>A0A250XGV9</accession>
<proteinExistence type="inferred from homology"/>
<dbReference type="AlphaFoldDB" id="A0A250XGV9"/>
<dbReference type="STRING" id="1157962.A0A250XGV9"/>
<dbReference type="FunFam" id="1.10.20.10:FF:000006">
    <property type="entry name" value="Nuclear transcription factor Y subunit gamma"/>
    <property type="match status" value="1"/>
</dbReference>
<comment type="subcellular location">
    <subcellularLocation>
        <location evidence="1">Nucleus</location>
    </subcellularLocation>
</comment>
<evidence type="ECO:0000256" key="3">
    <source>
        <dbReference type="ARBA" id="ARBA00023125"/>
    </source>
</evidence>
<dbReference type="CDD" id="cd22908">
    <property type="entry name" value="HFD_NFYC-like"/>
    <property type="match status" value="1"/>
</dbReference>
<reference evidence="9 10" key="1">
    <citation type="submission" date="2017-08" db="EMBL/GenBank/DDBJ databases">
        <title>Acidophilic green algal genome provides insights into adaptation to an acidic environment.</title>
        <authorList>
            <person name="Hirooka S."/>
            <person name="Hirose Y."/>
            <person name="Kanesaki Y."/>
            <person name="Higuchi S."/>
            <person name="Fujiwara T."/>
            <person name="Onuma R."/>
            <person name="Era A."/>
            <person name="Ohbayashi R."/>
            <person name="Uzuka A."/>
            <person name="Nozaki H."/>
            <person name="Yoshikawa H."/>
            <person name="Miyagishima S.Y."/>
        </authorList>
    </citation>
    <scope>NUCLEOTIDE SEQUENCE [LARGE SCALE GENOMIC DNA]</scope>
    <source>
        <strain evidence="9 10">NIES-2499</strain>
    </source>
</reference>
<dbReference type="PANTHER" id="PTHR10252:SF8">
    <property type="entry name" value="NUCLEAR TRANSCRIPTION FACTOR Y SUBUNIT GAMMA"/>
    <property type="match status" value="1"/>
</dbReference>
<protein>
    <recommendedName>
        <fullName evidence="8">Transcription factor CBF/NF-Y/archaeal histone domain-containing protein</fullName>
    </recommendedName>
</protein>
<evidence type="ECO:0000313" key="10">
    <source>
        <dbReference type="Proteomes" id="UP000232323"/>
    </source>
</evidence>
<organism evidence="9 10">
    <name type="scientific">Chlamydomonas eustigma</name>
    <dbReference type="NCBI Taxonomy" id="1157962"/>
    <lineage>
        <taxon>Eukaryota</taxon>
        <taxon>Viridiplantae</taxon>
        <taxon>Chlorophyta</taxon>
        <taxon>core chlorophytes</taxon>
        <taxon>Chlorophyceae</taxon>
        <taxon>CS clade</taxon>
        <taxon>Chlamydomonadales</taxon>
        <taxon>Chlamydomonadaceae</taxon>
        <taxon>Chlamydomonas</taxon>
    </lineage>
</organism>
<keyword evidence="3" id="KW-0238">DNA-binding</keyword>
<dbReference type="GO" id="GO:0005634">
    <property type="term" value="C:nucleus"/>
    <property type="evidence" value="ECO:0007669"/>
    <property type="project" value="UniProtKB-SubCell"/>
</dbReference>
<dbReference type="SUPFAM" id="SSF47113">
    <property type="entry name" value="Histone-fold"/>
    <property type="match status" value="1"/>
</dbReference>
<gene>
    <name evidence="9" type="ORF">CEUSTIGMA_g9740.t1</name>
</gene>
<comment type="caution">
    <text evidence="9">The sequence shown here is derived from an EMBL/GenBank/DDBJ whole genome shotgun (WGS) entry which is preliminary data.</text>
</comment>
<dbReference type="Gene3D" id="1.10.20.10">
    <property type="entry name" value="Histone, subunit A"/>
    <property type="match status" value="1"/>
</dbReference>
<evidence type="ECO:0000256" key="5">
    <source>
        <dbReference type="ARBA" id="ARBA00023242"/>
    </source>
</evidence>
<dbReference type="GO" id="GO:0000978">
    <property type="term" value="F:RNA polymerase II cis-regulatory region sequence-specific DNA binding"/>
    <property type="evidence" value="ECO:0007669"/>
    <property type="project" value="TreeGrafter"/>
</dbReference>
<dbReference type="OrthoDB" id="1272441at2759"/>
<evidence type="ECO:0000256" key="4">
    <source>
        <dbReference type="ARBA" id="ARBA00023163"/>
    </source>
</evidence>
<evidence type="ECO:0000256" key="6">
    <source>
        <dbReference type="ARBA" id="ARBA00038129"/>
    </source>
</evidence>
<dbReference type="Pfam" id="PF00808">
    <property type="entry name" value="CBFD_NFYB_HMF"/>
    <property type="match status" value="1"/>
</dbReference>
<keyword evidence="10" id="KW-1185">Reference proteome</keyword>
<keyword evidence="2" id="KW-0805">Transcription regulation</keyword>
<dbReference type="GO" id="GO:0046982">
    <property type="term" value="F:protein heterodimerization activity"/>
    <property type="evidence" value="ECO:0007669"/>
    <property type="project" value="InterPro"/>
</dbReference>
<keyword evidence="4" id="KW-0804">Transcription</keyword>
<evidence type="ECO:0000256" key="2">
    <source>
        <dbReference type="ARBA" id="ARBA00023015"/>
    </source>
</evidence>
<comment type="similarity">
    <text evidence="6">Belongs to the NFYC/HAP5 subunit family.</text>
</comment>
<dbReference type="InterPro" id="IPR003958">
    <property type="entry name" value="CBFA_NFYB_domain"/>
</dbReference>
<name>A0A250XGV9_9CHLO</name>
<dbReference type="GO" id="GO:0000981">
    <property type="term" value="F:DNA-binding transcription factor activity, RNA polymerase II-specific"/>
    <property type="evidence" value="ECO:0007669"/>
    <property type="project" value="TreeGrafter"/>
</dbReference>
<dbReference type="Proteomes" id="UP000232323">
    <property type="component" value="Unassembled WGS sequence"/>
</dbReference>
<keyword evidence="5" id="KW-0539">Nucleus</keyword>
<dbReference type="InterPro" id="IPR050568">
    <property type="entry name" value="Transcr_DNA_Rep_Reg"/>
</dbReference>
<dbReference type="PANTHER" id="PTHR10252">
    <property type="entry name" value="HISTONE-LIKE TRANSCRIPTION FACTOR CCAAT-RELATED"/>
    <property type="match status" value="1"/>
</dbReference>
<feature type="region of interest" description="Disordered" evidence="7">
    <location>
        <begin position="186"/>
        <end position="212"/>
    </location>
</feature>
<evidence type="ECO:0000256" key="7">
    <source>
        <dbReference type="SAM" id="MobiDB-lite"/>
    </source>
</evidence>
<evidence type="ECO:0000259" key="8">
    <source>
        <dbReference type="Pfam" id="PF00808"/>
    </source>
</evidence>
<evidence type="ECO:0000256" key="1">
    <source>
        <dbReference type="ARBA" id="ARBA00004123"/>
    </source>
</evidence>
<evidence type="ECO:0000313" key="9">
    <source>
        <dbReference type="EMBL" id="GAX82311.1"/>
    </source>
</evidence>
<feature type="domain" description="Transcription factor CBF/NF-Y/archaeal histone" evidence="8">
    <location>
        <begin position="18"/>
        <end position="81"/>
    </location>
</feature>
<dbReference type="EMBL" id="BEGY01000078">
    <property type="protein sequence ID" value="GAX82311.1"/>
    <property type="molecule type" value="Genomic_DNA"/>
</dbReference>
<feature type="region of interest" description="Disordered" evidence="7">
    <location>
        <begin position="100"/>
        <end position="120"/>
    </location>
</feature>